<sequence>MYSFSCIVKYPEEKDSGVVEMETHSPGSLRDVPNTNSADENPKSSMSTDRMSRSMRGRDTGYVGSKAVVEGNEMSVEGNNTSADGSKMSVGGHRDGGRGQLTSSEGSERRVVGF</sequence>
<dbReference type="EMBL" id="HG994585">
    <property type="protein sequence ID" value="CAF2966018.1"/>
    <property type="molecule type" value="Genomic_DNA"/>
</dbReference>
<accession>A0A7R8H9T1</accession>
<feature type="compositionally biased region" description="Basic and acidic residues" evidence="1">
    <location>
        <begin position="13"/>
        <end position="23"/>
    </location>
</feature>
<proteinExistence type="predicted"/>
<reference evidence="2" key="1">
    <citation type="submission" date="2021-02" db="EMBL/GenBank/DDBJ databases">
        <authorList>
            <person name="Bekaert M."/>
        </authorList>
    </citation>
    <scope>NUCLEOTIDE SEQUENCE</scope>
    <source>
        <strain evidence="2">IoA-00</strain>
    </source>
</reference>
<feature type="region of interest" description="Disordered" evidence="1">
    <location>
        <begin position="74"/>
        <end position="114"/>
    </location>
</feature>
<gene>
    <name evidence="2" type="ORF">LSAA_12333</name>
</gene>
<evidence type="ECO:0000256" key="1">
    <source>
        <dbReference type="SAM" id="MobiDB-lite"/>
    </source>
</evidence>
<organism evidence="2 3">
    <name type="scientific">Lepeophtheirus salmonis</name>
    <name type="common">Salmon louse</name>
    <name type="synonym">Caligus salmonis</name>
    <dbReference type="NCBI Taxonomy" id="72036"/>
    <lineage>
        <taxon>Eukaryota</taxon>
        <taxon>Metazoa</taxon>
        <taxon>Ecdysozoa</taxon>
        <taxon>Arthropoda</taxon>
        <taxon>Crustacea</taxon>
        <taxon>Multicrustacea</taxon>
        <taxon>Hexanauplia</taxon>
        <taxon>Copepoda</taxon>
        <taxon>Siphonostomatoida</taxon>
        <taxon>Caligidae</taxon>
        <taxon>Lepeophtheirus</taxon>
    </lineage>
</organism>
<feature type="region of interest" description="Disordered" evidence="1">
    <location>
        <begin position="13"/>
        <end position="61"/>
    </location>
</feature>
<name>A0A7R8H9T1_LEPSM</name>
<evidence type="ECO:0000313" key="3">
    <source>
        <dbReference type="Proteomes" id="UP000675881"/>
    </source>
</evidence>
<keyword evidence="3" id="KW-1185">Reference proteome</keyword>
<feature type="compositionally biased region" description="Basic and acidic residues" evidence="1">
    <location>
        <begin position="50"/>
        <end position="59"/>
    </location>
</feature>
<dbReference type="AlphaFoldDB" id="A0A7R8H9T1"/>
<dbReference type="Proteomes" id="UP000675881">
    <property type="component" value="Chromosome 6"/>
</dbReference>
<evidence type="ECO:0000313" key="2">
    <source>
        <dbReference type="EMBL" id="CAF2966018.1"/>
    </source>
</evidence>
<protein>
    <submittedName>
        <fullName evidence="2">(salmon louse) hypothetical protein</fullName>
    </submittedName>
</protein>